<evidence type="ECO:0000313" key="3">
    <source>
        <dbReference type="Proteomes" id="UP000789572"/>
    </source>
</evidence>
<dbReference type="AlphaFoldDB" id="A0A9N9ANF8"/>
<sequence>MSAVEQSTVDDNEEQPAKERIILNVGGVRYETYRHTLTAYPETRLGMMFRENTNLTVQKSANDEYFIDRDCHLFRYILQFYRTGKVPMPDDGKGLIPISREELEVELDYFLIPRTKPVVTLPPPPELSFRRKLIATDIDRFVASLKSVVVEIAKQFKREFLLQKDFEFVVEVGFREDGRIGDLTINPPVTVKSQIRSMLEPLGMTGFLLLDKFGKEIGGHLDATVSGLQWSSVKKPEPGSLGNWIGMVKYYLVRIAVKDTFCDHGKIVEDSILSVAIDE</sequence>
<evidence type="ECO:0000259" key="1">
    <source>
        <dbReference type="PROSITE" id="PS50097"/>
    </source>
</evidence>
<dbReference type="GO" id="GO:0051260">
    <property type="term" value="P:protein homooligomerization"/>
    <property type="evidence" value="ECO:0007669"/>
    <property type="project" value="InterPro"/>
</dbReference>
<feature type="domain" description="BTB" evidence="1">
    <location>
        <begin position="19"/>
        <end position="90"/>
    </location>
</feature>
<dbReference type="EMBL" id="CAJVPJ010000557">
    <property type="protein sequence ID" value="CAG8537101.1"/>
    <property type="molecule type" value="Genomic_DNA"/>
</dbReference>
<reference evidence="2" key="1">
    <citation type="submission" date="2021-06" db="EMBL/GenBank/DDBJ databases">
        <authorList>
            <person name="Kallberg Y."/>
            <person name="Tangrot J."/>
            <person name="Rosling A."/>
        </authorList>
    </citation>
    <scope>NUCLEOTIDE SEQUENCE</scope>
    <source>
        <strain evidence="2">IA702</strain>
    </source>
</reference>
<comment type="caution">
    <text evidence="2">The sequence shown here is derived from an EMBL/GenBank/DDBJ whole genome shotgun (WGS) entry which is preliminary data.</text>
</comment>
<proteinExistence type="predicted"/>
<dbReference type="OrthoDB" id="2414723at2759"/>
<protein>
    <submittedName>
        <fullName evidence="2">2311_t:CDS:1</fullName>
    </submittedName>
</protein>
<accession>A0A9N9ANF8</accession>
<dbReference type="Pfam" id="PF02214">
    <property type="entry name" value="BTB_2"/>
    <property type="match status" value="1"/>
</dbReference>
<organism evidence="2 3">
    <name type="scientific">Paraglomus occultum</name>
    <dbReference type="NCBI Taxonomy" id="144539"/>
    <lineage>
        <taxon>Eukaryota</taxon>
        <taxon>Fungi</taxon>
        <taxon>Fungi incertae sedis</taxon>
        <taxon>Mucoromycota</taxon>
        <taxon>Glomeromycotina</taxon>
        <taxon>Glomeromycetes</taxon>
        <taxon>Paraglomerales</taxon>
        <taxon>Paraglomeraceae</taxon>
        <taxon>Paraglomus</taxon>
    </lineage>
</organism>
<evidence type="ECO:0000313" key="2">
    <source>
        <dbReference type="EMBL" id="CAG8537101.1"/>
    </source>
</evidence>
<dbReference type="Proteomes" id="UP000789572">
    <property type="component" value="Unassembled WGS sequence"/>
</dbReference>
<dbReference type="InterPro" id="IPR000210">
    <property type="entry name" value="BTB/POZ_dom"/>
</dbReference>
<name>A0A9N9ANF8_9GLOM</name>
<dbReference type="Gene3D" id="3.30.710.10">
    <property type="entry name" value="Potassium Channel Kv1.1, Chain A"/>
    <property type="match status" value="1"/>
</dbReference>
<dbReference type="PANTHER" id="PTHR14499:SF136">
    <property type="entry name" value="GH08630P"/>
    <property type="match status" value="1"/>
</dbReference>
<dbReference type="InterPro" id="IPR003131">
    <property type="entry name" value="T1-type_BTB"/>
</dbReference>
<dbReference type="PANTHER" id="PTHR14499">
    <property type="entry name" value="POTASSIUM CHANNEL TETRAMERIZATION DOMAIN-CONTAINING"/>
    <property type="match status" value="1"/>
</dbReference>
<dbReference type="SUPFAM" id="SSF54695">
    <property type="entry name" value="POZ domain"/>
    <property type="match status" value="1"/>
</dbReference>
<keyword evidence="3" id="KW-1185">Reference proteome</keyword>
<gene>
    <name evidence="2" type="ORF">POCULU_LOCUS4349</name>
</gene>
<dbReference type="SMART" id="SM00225">
    <property type="entry name" value="BTB"/>
    <property type="match status" value="1"/>
</dbReference>
<dbReference type="InterPro" id="IPR011333">
    <property type="entry name" value="SKP1/BTB/POZ_sf"/>
</dbReference>
<dbReference type="CDD" id="cd18316">
    <property type="entry name" value="BTB_POZ_KCTD-like"/>
    <property type="match status" value="1"/>
</dbReference>
<dbReference type="PROSITE" id="PS50097">
    <property type="entry name" value="BTB"/>
    <property type="match status" value="1"/>
</dbReference>